<organism evidence="1 3">
    <name type="scientific">Trichinella spiralis</name>
    <name type="common">Trichina worm</name>
    <dbReference type="NCBI Taxonomy" id="6334"/>
    <lineage>
        <taxon>Eukaryota</taxon>
        <taxon>Metazoa</taxon>
        <taxon>Ecdysozoa</taxon>
        <taxon>Nematoda</taxon>
        <taxon>Enoplea</taxon>
        <taxon>Dorylaimia</taxon>
        <taxon>Trichinellida</taxon>
        <taxon>Trichinellidae</taxon>
        <taxon>Trichinella</taxon>
    </lineage>
</organism>
<accession>A0A0V1AIT4</accession>
<evidence type="ECO:0000313" key="3">
    <source>
        <dbReference type="Proteomes" id="UP000054776"/>
    </source>
</evidence>
<feature type="non-terminal residue" evidence="1">
    <location>
        <position position="63"/>
    </location>
</feature>
<sequence>MQCIIHINKICFHTNRALRQLKLVYWHYPQIVNTVHLRWCPCVFYKFGSVSCHQCGSKVIDKL</sequence>
<proteinExistence type="predicted"/>
<dbReference type="InParanoid" id="A0A0V1AIT4"/>
<evidence type="ECO:0000313" key="1">
    <source>
        <dbReference type="EMBL" id="KRY24558.1"/>
    </source>
</evidence>
<evidence type="ECO:0000313" key="2">
    <source>
        <dbReference type="EMBL" id="KRY24856.1"/>
    </source>
</evidence>
<gene>
    <name evidence="2" type="ORF">T01_13231</name>
    <name evidence="1" type="ORF">T01_8969</name>
</gene>
<dbReference type="Proteomes" id="UP000054776">
    <property type="component" value="Unassembled WGS sequence"/>
</dbReference>
<reference evidence="1 3" key="1">
    <citation type="submission" date="2015-01" db="EMBL/GenBank/DDBJ databases">
        <title>Evolution of Trichinella species and genotypes.</title>
        <authorList>
            <person name="Korhonen P.K."/>
            <person name="Edoardo P."/>
            <person name="Giuseppe L.R."/>
            <person name="Gasser R.B."/>
        </authorList>
    </citation>
    <scope>NUCLEOTIDE SEQUENCE [LARGE SCALE GENOMIC DNA]</scope>
    <source>
        <strain evidence="1">ISS3</strain>
    </source>
</reference>
<name>A0A0V1AIT4_TRISP</name>
<dbReference type="EMBL" id="JYDH01001379">
    <property type="protein sequence ID" value="KRY24856.1"/>
    <property type="molecule type" value="Genomic_DNA"/>
</dbReference>
<keyword evidence="3" id="KW-1185">Reference proteome</keyword>
<dbReference type="EMBL" id="JYDH01001627">
    <property type="protein sequence ID" value="KRY24558.1"/>
    <property type="molecule type" value="Genomic_DNA"/>
</dbReference>
<protein>
    <submittedName>
        <fullName evidence="1">Uncharacterized protein</fullName>
    </submittedName>
</protein>
<dbReference type="AlphaFoldDB" id="A0A0V1AIT4"/>
<comment type="caution">
    <text evidence="1">The sequence shown here is derived from an EMBL/GenBank/DDBJ whole genome shotgun (WGS) entry which is preliminary data.</text>
</comment>